<dbReference type="InterPro" id="IPR017383">
    <property type="entry name" value="ARPC1"/>
</dbReference>
<feature type="repeat" description="WD" evidence="10">
    <location>
        <begin position="50"/>
        <end position="81"/>
    </location>
</feature>
<evidence type="ECO:0000256" key="3">
    <source>
        <dbReference type="ARBA" id="ARBA00022490"/>
    </source>
</evidence>
<evidence type="ECO:0000256" key="10">
    <source>
        <dbReference type="PROSITE-ProRule" id="PRU00221"/>
    </source>
</evidence>
<dbReference type="GO" id="GO:0034314">
    <property type="term" value="P:Arp2/3 complex-mediated actin nucleation"/>
    <property type="evidence" value="ECO:0007669"/>
    <property type="project" value="InterPro"/>
</dbReference>
<dbReference type="PANTHER" id="PTHR10709:SF2">
    <property type="entry name" value="ACTIN-RELATED PROTEIN 2_3 COMPLEX SUBUNIT"/>
    <property type="match status" value="1"/>
</dbReference>
<reference evidence="12 13" key="1">
    <citation type="submission" date="2017-10" db="EMBL/GenBank/DDBJ databases">
        <title>A novel species of cold-tolerant Malassezia isolated from bats.</title>
        <authorList>
            <person name="Lorch J.M."/>
            <person name="Palmer J.M."/>
            <person name="Vanderwolf K.J."/>
            <person name="Schmidt K.Z."/>
            <person name="Verant M.L."/>
            <person name="Weller T.J."/>
            <person name="Blehert D.S."/>
        </authorList>
    </citation>
    <scope>NUCLEOTIDE SEQUENCE [LARGE SCALE GENOMIC DNA]</scope>
    <source>
        <strain evidence="12 13">NWHC:44797-103</strain>
    </source>
</reference>
<evidence type="ECO:0000313" key="12">
    <source>
        <dbReference type="EMBL" id="PKI84555.1"/>
    </source>
</evidence>
<name>A0A2N1JDC3_9BASI</name>
<evidence type="ECO:0000256" key="5">
    <source>
        <dbReference type="ARBA" id="ARBA00022737"/>
    </source>
</evidence>
<comment type="subcellular location">
    <subcellularLocation>
        <location evidence="1">Cytoplasm</location>
        <location evidence="1">Cytoskeleton</location>
    </subcellularLocation>
</comment>
<keyword evidence="4 10" id="KW-0853">WD repeat</keyword>
<proteinExistence type="inferred from homology"/>
<protein>
    <recommendedName>
        <fullName evidence="8">Arp2/3 complex 41 kDa subunit</fullName>
    </recommendedName>
    <alternativeName>
        <fullName evidence="9">p41-ARC</fullName>
    </alternativeName>
</protein>
<dbReference type="Proteomes" id="UP000232875">
    <property type="component" value="Unassembled WGS sequence"/>
</dbReference>
<dbReference type="EMBL" id="KZ454989">
    <property type="protein sequence ID" value="PKI84555.1"/>
    <property type="molecule type" value="Genomic_DNA"/>
</dbReference>
<organism evidence="12 13">
    <name type="scientific">Malassezia vespertilionis</name>
    <dbReference type="NCBI Taxonomy" id="2020962"/>
    <lineage>
        <taxon>Eukaryota</taxon>
        <taxon>Fungi</taxon>
        <taxon>Dikarya</taxon>
        <taxon>Basidiomycota</taxon>
        <taxon>Ustilaginomycotina</taxon>
        <taxon>Malasseziomycetes</taxon>
        <taxon>Malasseziales</taxon>
        <taxon>Malasseziaceae</taxon>
        <taxon>Malassezia</taxon>
    </lineage>
</organism>
<dbReference type="InterPro" id="IPR036322">
    <property type="entry name" value="WD40_repeat_dom_sf"/>
</dbReference>
<dbReference type="Gene3D" id="2.130.10.10">
    <property type="entry name" value="YVTN repeat-like/Quinoprotein amine dehydrogenase"/>
    <property type="match status" value="1"/>
</dbReference>
<evidence type="ECO:0000256" key="4">
    <source>
        <dbReference type="ARBA" id="ARBA00022574"/>
    </source>
</evidence>
<keyword evidence="13" id="KW-1185">Reference proteome</keyword>
<keyword evidence="3" id="KW-0963">Cytoplasm</keyword>
<evidence type="ECO:0000256" key="7">
    <source>
        <dbReference type="ARBA" id="ARBA00023212"/>
    </source>
</evidence>
<dbReference type="PROSITE" id="PS50082">
    <property type="entry name" value="WD_REPEATS_2"/>
    <property type="match status" value="1"/>
</dbReference>
<evidence type="ECO:0000256" key="1">
    <source>
        <dbReference type="ARBA" id="ARBA00004245"/>
    </source>
</evidence>
<dbReference type="InterPro" id="IPR015943">
    <property type="entry name" value="WD40/YVTN_repeat-like_dom_sf"/>
</dbReference>
<keyword evidence="7" id="KW-0206">Cytoskeleton</keyword>
<dbReference type="AlphaFoldDB" id="A0A2N1JDC3"/>
<dbReference type="InterPro" id="IPR001680">
    <property type="entry name" value="WD40_rpt"/>
</dbReference>
<dbReference type="GO" id="GO:0051015">
    <property type="term" value="F:actin filament binding"/>
    <property type="evidence" value="ECO:0007669"/>
    <property type="project" value="TreeGrafter"/>
</dbReference>
<dbReference type="GO" id="GO:0005885">
    <property type="term" value="C:Arp2/3 protein complex"/>
    <property type="evidence" value="ECO:0007669"/>
    <property type="project" value="InterPro"/>
</dbReference>
<gene>
    <name evidence="12" type="ORF">MVES_001744</name>
</gene>
<dbReference type="OrthoDB" id="406844at2759"/>
<evidence type="ECO:0000313" key="13">
    <source>
        <dbReference type="Proteomes" id="UP000232875"/>
    </source>
</evidence>
<dbReference type="SUPFAM" id="SSF50978">
    <property type="entry name" value="WD40 repeat-like"/>
    <property type="match status" value="1"/>
</dbReference>
<dbReference type="Pfam" id="PF00400">
    <property type="entry name" value="WD40"/>
    <property type="match status" value="2"/>
</dbReference>
<keyword evidence="5" id="KW-0677">Repeat</keyword>
<evidence type="ECO:0000256" key="6">
    <source>
        <dbReference type="ARBA" id="ARBA00023203"/>
    </source>
</evidence>
<dbReference type="PANTHER" id="PTHR10709">
    <property type="entry name" value="ACTIN-RELATED PROTEIN 2/3 COMPLEX SUBUNIT 1"/>
    <property type="match status" value="1"/>
</dbReference>
<accession>A0A2N1JDC3</accession>
<evidence type="ECO:0000256" key="2">
    <source>
        <dbReference type="ARBA" id="ARBA00006260"/>
    </source>
</evidence>
<evidence type="ECO:0000256" key="8">
    <source>
        <dbReference type="ARBA" id="ARBA00041244"/>
    </source>
</evidence>
<feature type="region of interest" description="Disordered" evidence="11">
    <location>
        <begin position="301"/>
        <end position="325"/>
    </location>
</feature>
<dbReference type="STRING" id="2020962.A0A2N1JDC3"/>
<evidence type="ECO:0000256" key="9">
    <source>
        <dbReference type="ARBA" id="ARBA00041789"/>
    </source>
</evidence>
<comment type="similarity">
    <text evidence="2">Belongs to the WD repeat ARPC1 family.</text>
</comment>
<keyword evidence="6" id="KW-0009">Actin-binding</keyword>
<sequence length="432" mass="45716">MALQVHQLSYSPITAHAFNADRSKVAVSPNSNEICIYAQTSTGWVLEDTLCEHDKLVTGLDWAANTNKIVSCSQDRNAYVWTQTLDPHTALPMWKPTLVLLRLNRGATCVRWSPNEDKFAVASSARMISVCSFEEDNDWWVAKHIKRPLRSTVTSLAWHPNNVLLAAGSTDYCARVFSAYIKGVDAKPPPSVWGERLPFGTVCGEFTTPANGWVYGVAFSPSGDVLGFVGHDASISIVYPAGSDAAPHATHVIRTPSLPYATLVFTKETALVAGGHDCQPMVFEGDMQSGWALSRSLDTLGAAASKPKPPPPPPKAKGLTGGAPGVGRLNNEAFNRFRAADSRGASAPPPTADAEGNSLALGAVAGASIAEDGELHTTHQNTITSVRVYSGARDNVQAVSTSGVDGCLCIFDVNKGSAAVGSLLKGVASMQV</sequence>
<evidence type="ECO:0000256" key="11">
    <source>
        <dbReference type="SAM" id="MobiDB-lite"/>
    </source>
</evidence>
<dbReference type="SMART" id="SM00320">
    <property type="entry name" value="WD40"/>
    <property type="match status" value="5"/>
</dbReference>